<name>A0A1E3B2U3_ASPCR</name>
<dbReference type="AlphaFoldDB" id="A0A1E3B2U3"/>
<organism evidence="2 3">
    <name type="scientific">Aspergillus cristatus</name>
    <name type="common">Chinese Fuzhuan brick tea-fermentation fungus</name>
    <name type="synonym">Eurotium cristatum</name>
    <dbReference type="NCBI Taxonomy" id="573508"/>
    <lineage>
        <taxon>Eukaryota</taxon>
        <taxon>Fungi</taxon>
        <taxon>Dikarya</taxon>
        <taxon>Ascomycota</taxon>
        <taxon>Pezizomycotina</taxon>
        <taxon>Eurotiomycetes</taxon>
        <taxon>Eurotiomycetidae</taxon>
        <taxon>Eurotiales</taxon>
        <taxon>Aspergillaceae</taxon>
        <taxon>Aspergillus</taxon>
        <taxon>Aspergillus subgen. Aspergillus</taxon>
    </lineage>
</organism>
<dbReference type="EMBL" id="JXNT01000017">
    <property type="protein sequence ID" value="ODM15263.1"/>
    <property type="molecule type" value="Genomic_DNA"/>
</dbReference>
<feature type="domain" description="DUF6924" evidence="1">
    <location>
        <begin position="59"/>
        <end position="160"/>
    </location>
</feature>
<dbReference type="Pfam" id="PF21962">
    <property type="entry name" value="DUF6924"/>
    <property type="match status" value="1"/>
</dbReference>
<dbReference type="VEuPathDB" id="FungiDB:SI65_09204"/>
<dbReference type="STRING" id="573508.A0A1E3B2U3"/>
<dbReference type="Proteomes" id="UP000094569">
    <property type="component" value="Unassembled WGS sequence"/>
</dbReference>
<dbReference type="InterPro" id="IPR053832">
    <property type="entry name" value="DUF6924"/>
</dbReference>
<proteinExistence type="predicted"/>
<dbReference type="OrthoDB" id="4483229at2759"/>
<evidence type="ECO:0000313" key="2">
    <source>
        <dbReference type="EMBL" id="ODM15263.1"/>
    </source>
</evidence>
<sequence>MGEPLISVVCTANIPPTILSTILTNTYDNDADCEPALILLSTNSKSDWEAYTLDSATQAPVTESFVSPFVGMTVQQVAGCLRANASGTLLSETYFYVADERTAEDQTLLLVEIEGEGVEGLRSVRVSGECANPDGVALTVGTIGFEEIESLVGDDGVYHG</sequence>
<comment type="caution">
    <text evidence="2">The sequence shown here is derived from an EMBL/GenBank/DDBJ whole genome shotgun (WGS) entry which is preliminary data.</text>
</comment>
<keyword evidence="3" id="KW-1185">Reference proteome</keyword>
<evidence type="ECO:0000313" key="3">
    <source>
        <dbReference type="Proteomes" id="UP000094569"/>
    </source>
</evidence>
<reference evidence="2 3" key="1">
    <citation type="journal article" date="2016" name="BMC Genomics">
        <title>Comparative genomic and transcriptomic analyses of the Fuzhuan brick tea-fermentation fungus Aspergillus cristatus.</title>
        <authorList>
            <person name="Ge Y."/>
            <person name="Wang Y."/>
            <person name="Liu Y."/>
            <person name="Tan Y."/>
            <person name="Ren X."/>
            <person name="Zhang X."/>
            <person name="Hyde K.D."/>
            <person name="Liu Y."/>
            <person name="Liu Z."/>
        </authorList>
    </citation>
    <scope>NUCLEOTIDE SEQUENCE [LARGE SCALE GENOMIC DNA]</scope>
    <source>
        <strain evidence="2 3">GZAAS20.1005</strain>
    </source>
</reference>
<gene>
    <name evidence="2" type="ORF">SI65_09204</name>
</gene>
<accession>A0A1E3B2U3</accession>
<evidence type="ECO:0000259" key="1">
    <source>
        <dbReference type="Pfam" id="PF21962"/>
    </source>
</evidence>
<protein>
    <recommendedName>
        <fullName evidence="1">DUF6924 domain-containing protein</fullName>
    </recommendedName>
</protein>